<reference evidence="3" key="1">
    <citation type="submission" date="2013-03" db="EMBL/GenBank/DDBJ databases">
        <authorList>
            <person name="Jeffery W."/>
            <person name="Warren W."/>
            <person name="Wilson R.K."/>
        </authorList>
    </citation>
    <scope>NUCLEOTIDE SEQUENCE</scope>
    <source>
        <strain evidence="3">female</strain>
    </source>
</reference>
<evidence type="ECO:0000313" key="2">
    <source>
        <dbReference type="Ensembl" id="ENSAMXP00000051922.1"/>
    </source>
</evidence>
<protein>
    <submittedName>
        <fullName evidence="2">Si:dkey-95p16.1</fullName>
    </submittedName>
</protein>
<reference evidence="2" key="3">
    <citation type="submission" date="2025-08" db="UniProtKB">
        <authorList>
            <consortium name="Ensembl"/>
        </authorList>
    </citation>
    <scope>IDENTIFICATION</scope>
</reference>
<reference evidence="3" key="2">
    <citation type="journal article" date="2014" name="Nat. Commun.">
        <title>The cavefish genome reveals candidate genes for eye loss.</title>
        <authorList>
            <person name="McGaugh S.E."/>
            <person name="Gross J.B."/>
            <person name="Aken B."/>
            <person name="Blin M."/>
            <person name="Borowsky R."/>
            <person name="Chalopin D."/>
            <person name="Hinaux H."/>
            <person name="Jeffery W.R."/>
            <person name="Keene A."/>
            <person name="Ma L."/>
            <person name="Minx P."/>
            <person name="Murphy D."/>
            <person name="O'Quin K.E."/>
            <person name="Retaux S."/>
            <person name="Rohner N."/>
            <person name="Searle S.M."/>
            <person name="Stahl B.A."/>
            <person name="Tabin C."/>
            <person name="Volff J.N."/>
            <person name="Yoshizawa M."/>
            <person name="Warren W.C."/>
        </authorList>
    </citation>
    <scope>NUCLEOTIDE SEQUENCE [LARGE SCALE GENOMIC DNA]</scope>
    <source>
        <strain evidence="3">female</strain>
    </source>
</reference>
<name>A0A3B1KB26_ASTMX</name>
<evidence type="ECO:0000313" key="3">
    <source>
        <dbReference type="Proteomes" id="UP000018467"/>
    </source>
</evidence>
<dbReference type="AlphaFoldDB" id="A0A3B1KB26"/>
<dbReference type="GeneTree" id="ENSGT00980000199646"/>
<accession>A0A3B1KB26</accession>
<proteinExistence type="predicted"/>
<dbReference type="Bgee" id="ENSAMXG00000035856">
    <property type="expression patterns" value="Expressed in pharyngeal gill and 8 other cell types or tissues"/>
</dbReference>
<organism evidence="2 3">
    <name type="scientific">Astyanax mexicanus</name>
    <name type="common">Blind cave fish</name>
    <name type="synonym">Astyanax fasciatus mexicanus</name>
    <dbReference type="NCBI Taxonomy" id="7994"/>
    <lineage>
        <taxon>Eukaryota</taxon>
        <taxon>Metazoa</taxon>
        <taxon>Chordata</taxon>
        <taxon>Craniata</taxon>
        <taxon>Vertebrata</taxon>
        <taxon>Euteleostomi</taxon>
        <taxon>Actinopterygii</taxon>
        <taxon>Neopterygii</taxon>
        <taxon>Teleostei</taxon>
        <taxon>Ostariophysi</taxon>
        <taxon>Characiformes</taxon>
        <taxon>Characoidei</taxon>
        <taxon>Acestrorhamphidae</taxon>
        <taxon>Acestrorhamphinae</taxon>
        <taxon>Astyanax</taxon>
    </lineage>
</organism>
<dbReference type="Ensembl" id="ENSAMXT00000037349.1">
    <property type="protein sequence ID" value="ENSAMXP00000051922.1"/>
    <property type="gene ID" value="ENSAMXG00000035856.1"/>
</dbReference>
<reference evidence="2" key="4">
    <citation type="submission" date="2025-09" db="UniProtKB">
        <authorList>
            <consortium name="Ensembl"/>
        </authorList>
    </citation>
    <scope>IDENTIFICATION</scope>
</reference>
<evidence type="ECO:0000256" key="1">
    <source>
        <dbReference type="SAM" id="MobiDB-lite"/>
    </source>
</evidence>
<keyword evidence="3" id="KW-1185">Reference proteome</keyword>
<dbReference type="Proteomes" id="UP000018467">
    <property type="component" value="Unassembled WGS sequence"/>
</dbReference>
<sequence length="78" mass="8367">HPSSDGRILPAAPTSFVEKCLERHQAALVTGSPHLASGDLHHLSRHPLTVSPGDQRQLCGPTESPERRLLPLPADAHV</sequence>
<feature type="region of interest" description="Disordered" evidence="1">
    <location>
        <begin position="32"/>
        <end position="78"/>
    </location>
</feature>
<dbReference type="InParanoid" id="A0A3B1KB26"/>